<dbReference type="PANTHER" id="PTHR11472">
    <property type="entry name" value="DNA REPAIR DEAD HELICASE RAD3/XP-D SUBFAMILY MEMBER"/>
    <property type="match status" value="1"/>
</dbReference>
<dbReference type="GO" id="GO:0005524">
    <property type="term" value="F:ATP binding"/>
    <property type="evidence" value="ECO:0007669"/>
    <property type="project" value="UniProtKB-KW"/>
</dbReference>
<evidence type="ECO:0000313" key="16">
    <source>
        <dbReference type="Proteomes" id="UP000239863"/>
    </source>
</evidence>
<organism evidence="15 16">
    <name type="scientific">Clostridium algidicarnis DSM 15099</name>
    <dbReference type="NCBI Taxonomy" id="1121295"/>
    <lineage>
        <taxon>Bacteria</taxon>
        <taxon>Bacillati</taxon>
        <taxon>Bacillota</taxon>
        <taxon>Clostridia</taxon>
        <taxon>Eubacteriales</taxon>
        <taxon>Clostridiaceae</taxon>
        <taxon>Clostridium</taxon>
    </lineage>
</organism>
<evidence type="ECO:0000256" key="13">
    <source>
        <dbReference type="ARBA" id="ARBA00038058"/>
    </source>
</evidence>
<keyword evidence="4" id="KW-0227">DNA damage</keyword>
<dbReference type="RefSeq" id="WP_242971492.1">
    <property type="nucleotide sequence ID" value="NZ_PTIS01000016.1"/>
</dbReference>
<evidence type="ECO:0000256" key="8">
    <source>
        <dbReference type="ARBA" id="ARBA00023004"/>
    </source>
</evidence>
<evidence type="ECO:0000256" key="11">
    <source>
        <dbReference type="ARBA" id="ARBA00023204"/>
    </source>
</evidence>
<keyword evidence="2" id="KW-0479">Metal-binding</keyword>
<evidence type="ECO:0000256" key="12">
    <source>
        <dbReference type="ARBA" id="ARBA00023235"/>
    </source>
</evidence>
<dbReference type="PANTHER" id="PTHR11472:SF34">
    <property type="entry name" value="REGULATOR OF TELOMERE ELONGATION HELICASE 1"/>
    <property type="match status" value="1"/>
</dbReference>
<comment type="caution">
    <text evidence="15">The sequence shown here is derived from an EMBL/GenBank/DDBJ whole genome shotgun (WGS) entry which is preliminary data.</text>
</comment>
<dbReference type="GO" id="GO:0051539">
    <property type="term" value="F:4 iron, 4 sulfur cluster binding"/>
    <property type="evidence" value="ECO:0007669"/>
    <property type="project" value="UniProtKB-KW"/>
</dbReference>
<evidence type="ECO:0000256" key="7">
    <source>
        <dbReference type="ARBA" id="ARBA00022840"/>
    </source>
</evidence>
<dbReference type="Gene3D" id="1.10.275.40">
    <property type="match status" value="1"/>
</dbReference>
<comment type="similarity">
    <text evidence="13">Belongs to the helicase family. DinG subfamily.</text>
</comment>
<protein>
    <submittedName>
        <fullName evidence="15">Rad3-related DNA helicase</fullName>
    </submittedName>
</protein>
<keyword evidence="12" id="KW-0413">Isomerase</keyword>
<accession>A0A2S6FVJ2</accession>
<dbReference type="InterPro" id="IPR010614">
    <property type="entry name" value="RAD3-like_helicase_DEAD"/>
</dbReference>
<dbReference type="GO" id="GO:0016818">
    <property type="term" value="F:hydrolase activity, acting on acid anhydrides, in phosphorus-containing anhydrides"/>
    <property type="evidence" value="ECO:0007669"/>
    <property type="project" value="InterPro"/>
</dbReference>
<keyword evidence="3" id="KW-0547">Nucleotide-binding</keyword>
<keyword evidence="8" id="KW-0408">Iron</keyword>
<dbReference type="STRING" id="37659.GCA_000703125_01405"/>
<evidence type="ECO:0000256" key="6">
    <source>
        <dbReference type="ARBA" id="ARBA00022806"/>
    </source>
</evidence>
<keyword evidence="6 15" id="KW-0347">Helicase</keyword>
<dbReference type="Pfam" id="PF13307">
    <property type="entry name" value="Helicase_C_2"/>
    <property type="match status" value="1"/>
</dbReference>
<keyword evidence="1" id="KW-0004">4Fe-4S</keyword>
<evidence type="ECO:0000256" key="9">
    <source>
        <dbReference type="ARBA" id="ARBA00023014"/>
    </source>
</evidence>
<keyword evidence="10" id="KW-0238">DNA-binding</keyword>
<keyword evidence="11" id="KW-0234">DNA repair</keyword>
<dbReference type="InterPro" id="IPR027417">
    <property type="entry name" value="P-loop_NTPase"/>
</dbReference>
<dbReference type="InterPro" id="IPR006555">
    <property type="entry name" value="ATP-dep_Helicase_C"/>
</dbReference>
<keyword evidence="9" id="KW-0411">Iron-sulfur</keyword>
<proteinExistence type="inferred from homology"/>
<sequence length="866" mass="100691">MIKEEEKTYFPENNMSKISVRELVEFVLRRGSIDSGFISSKRAQQGTMIHKKLQKIKEEAYSKREGFEYKKEAFLSHKTFYKDLTILVEGRADGLLIKENKSEICSEQEQEQEQIDIDQIDIEQKEIDKKDIEEISITIEEIKSTTRDLSLIDIDYNELHWAQAKCYAYMFLMENEKERELSGKKASVELIYYNVDTDDTKTFLKRFNIKELEDFFLELIKGYHKFAMFTLEWKSLRDSSIELISFPFKGYRKGQRELAVAVYGTIRDGKKIFAKAPTGIGKTISTIFPAVKALGKGYLSKIFYLTAKTPTRIVAEDTFGKLRKNGLKLKNITITAKDKICFTEEKICTKSECIYADGHFDRVNEALFDMLENEDNLNRENIEGYAKKHRVCPFEFSLDLSLFCDAIICDYNYVFDPSASLKRFFDKDQKKGKEGYLLLIDEAHNMVERSREMFSSEIIKSKVLIGKKIIKGKSNGIYKALNSINSYLINLRHELEDKKGRFIVEKTPPEELYPLLKNFMKESEEYLIKNKNTEGFAEILELYFNFNSFLNIGENYNKDYVTYWGLENGDFKLKIFCVDPSRSINNVMEIITSTVFFSATLDPMDYFKDLLGGDPKDYVIRLDSPFPKENLEVLLVNNVSTKYTKREDSYEVIANYIYTLGNSKKGNYMIFFPSYKYMNSILECYKELHGDNIKETVDEDNATVHENNETMDKNNKIINIIVQETSMTEERREEFLNEFKEERENTLLAFTVLGGVFGESIDLVGNKLTGALIVGVGLPMVGIERDIIKDYYDANNNKGFEYAYIYPGMNKVKQAAGRVIRTEKDKGILILIDERYNYKSYQSLLPKEWLPYNKIMNPKELENTIK</sequence>
<dbReference type="AlphaFoldDB" id="A0A2S6FVJ2"/>
<dbReference type="InterPro" id="IPR006554">
    <property type="entry name" value="Helicase-like_DEXD_c2"/>
</dbReference>
<dbReference type="SMART" id="SM00488">
    <property type="entry name" value="DEXDc2"/>
    <property type="match status" value="1"/>
</dbReference>
<dbReference type="Proteomes" id="UP000239863">
    <property type="component" value="Unassembled WGS sequence"/>
</dbReference>
<dbReference type="SMART" id="SM00491">
    <property type="entry name" value="HELICc2"/>
    <property type="match status" value="1"/>
</dbReference>
<dbReference type="Pfam" id="PF06733">
    <property type="entry name" value="DEAD_2"/>
    <property type="match status" value="1"/>
</dbReference>
<name>A0A2S6FVJ2_9CLOT</name>
<keyword evidence="7" id="KW-0067">ATP-binding</keyword>
<dbReference type="InterPro" id="IPR014013">
    <property type="entry name" value="Helic_SF1/SF2_ATP-bd_DinG/Rad3"/>
</dbReference>
<evidence type="ECO:0000256" key="10">
    <source>
        <dbReference type="ARBA" id="ARBA00023125"/>
    </source>
</evidence>
<dbReference type="InterPro" id="IPR045028">
    <property type="entry name" value="DinG/Rad3-like"/>
</dbReference>
<evidence type="ECO:0000313" key="15">
    <source>
        <dbReference type="EMBL" id="PPK46382.1"/>
    </source>
</evidence>
<dbReference type="Gene3D" id="1.10.30.20">
    <property type="entry name" value="Bacterial XPD DNA helicase, FeS cluster domain"/>
    <property type="match status" value="1"/>
</dbReference>
<dbReference type="GO" id="GO:0043139">
    <property type="term" value="F:5'-3' DNA helicase activity"/>
    <property type="evidence" value="ECO:0007669"/>
    <property type="project" value="UniProtKB-EC"/>
</dbReference>
<keyword evidence="5" id="KW-0378">Hydrolase</keyword>
<dbReference type="GO" id="GO:0006281">
    <property type="term" value="P:DNA repair"/>
    <property type="evidence" value="ECO:0007669"/>
    <property type="project" value="UniProtKB-KW"/>
</dbReference>
<dbReference type="PROSITE" id="PS51193">
    <property type="entry name" value="HELICASE_ATP_BIND_2"/>
    <property type="match status" value="1"/>
</dbReference>
<evidence type="ECO:0000256" key="5">
    <source>
        <dbReference type="ARBA" id="ARBA00022801"/>
    </source>
</evidence>
<dbReference type="EMBL" id="PTIS01000016">
    <property type="protein sequence ID" value="PPK46382.1"/>
    <property type="molecule type" value="Genomic_DNA"/>
</dbReference>
<evidence type="ECO:0000256" key="2">
    <source>
        <dbReference type="ARBA" id="ARBA00022723"/>
    </source>
</evidence>
<dbReference type="GO" id="GO:0046872">
    <property type="term" value="F:metal ion binding"/>
    <property type="evidence" value="ECO:0007669"/>
    <property type="project" value="UniProtKB-KW"/>
</dbReference>
<feature type="domain" description="Helicase ATP-binding" evidence="14">
    <location>
        <begin position="241"/>
        <end position="507"/>
    </location>
</feature>
<evidence type="ECO:0000256" key="1">
    <source>
        <dbReference type="ARBA" id="ARBA00022485"/>
    </source>
</evidence>
<evidence type="ECO:0000259" key="14">
    <source>
        <dbReference type="PROSITE" id="PS51193"/>
    </source>
</evidence>
<dbReference type="SUPFAM" id="SSF52540">
    <property type="entry name" value="P-loop containing nucleoside triphosphate hydrolases"/>
    <property type="match status" value="2"/>
</dbReference>
<evidence type="ECO:0000256" key="4">
    <source>
        <dbReference type="ARBA" id="ARBA00022763"/>
    </source>
</evidence>
<reference evidence="15 16" key="1">
    <citation type="submission" date="2018-02" db="EMBL/GenBank/DDBJ databases">
        <title>Genomic Encyclopedia of Archaeal and Bacterial Type Strains, Phase II (KMG-II): from individual species to whole genera.</title>
        <authorList>
            <person name="Goeker M."/>
        </authorList>
    </citation>
    <scope>NUCLEOTIDE SEQUENCE [LARGE SCALE GENOMIC DNA]</scope>
    <source>
        <strain evidence="15 16">DSM 15099</strain>
    </source>
</reference>
<dbReference type="GO" id="GO:0003677">
    <property type="term" value="F:DNA binding"/>
    <property type="evidence" value="ECO:0007669"/>
    <property type="project" value="UniProtKB-KW"/>
</dbReference>
<dbReference type="InterPro" id="IPR042493">
    <property type="entry name" value="XPD_DNA_FeS"/>
</dbReference>
<dbReference type="Gene3D" id="3.40.50.300">
    <property type="entry name" value="P-loop containing nucleotide triphosphate hydrolases"/>
    <property type="match status" value="2"/>
</dbReference>
<gene>
    <name evidence="15" type="ORF">BD821_11628</name>
</gene>
<evidence type="ECO:0000256" key="3">
    <source>
        <dbReference type="ARBA" id="ARBA00022741"/>
    </source>
</evidence>